<dbReference type="AlphaFoldDB" id="A0A084TJD0"/>
<feature type="domain" description="NadR/Ttd14 AAA" evidence="1">
    <location>
        <begin position="5"/>
        <end position="169"/>
    </location>
</feature>
<comment type="caution">
    <text evidence="2">The sequence shown here is derived from an EMBL/GenBank/DDBJ whole genome shotgun (WGS) entry which is preliminary data.</text>
</comment>
<dbReference type="OrthoDB" id="5638848at2"/>
<dbReference type="STRING" id="1197477.IA57_10225"/>
<keyword evidence="3" id="KW-1185">Reference proteome</keyword>
<dbReference type="InterPro" id="IPR027417">
    <property type="entry name" value="P-loop_NTPase"/>
</dbReference>
<protein>
    <submittedName>
        <fullName evidence="2">ATPase</fullName>
    </submittedName>
</protein>
<reference evidence="2 3" key="1">
    <citation type="journal article" date="2014" name="Genome Announc.">
        <title>Draft Genome Sequence of the Algicidal Bacterium Mangrovimonas yunxiaonensis Strain LY01.</title>
        <authorList>
            <person name="Li Y."/>
            <person name="Zhu H."/>
            <person name="Li C."/>
            <person name="Zhang H."/>
            <person name="Chen Z."/>
            <person name="Zheng W."/>
            <person name="Xu H."/>
            <person name="Zheng T."/>
        </authorList>
    </citation>
    <scope>NUCLEOTIDE SEQUENCE [LARGE SCALE GENOMIC DNA]</scope>
    <source>
        <strain evidence="2 3">LY01</strain>
    </source>
</reference>
<dbReference type="RefSeq" id="WP_036122675.1">
    <property type="nucleotide sequence ID" value="NZ_BMET01000004.1"/>
</dbReference>
<organism evidence="2 3">
    <name type="scientific">Mangrovimonas yunxiaonensis</name>
    <dbReference type="NCBI Taxonomy" id="1197477"/>
    <lineage>
        <taxon>Bacteria</taxon>
        <taxon>Pseudomonadati</taxon>
        <taxon>Bacteroidota</taxon>
        <taxon>Flavobacteriia</taxon>
        <taxon>Flavobacteriales</taxon>
        <taxon>Flavobacteriaceae</taxon>
        <taxon>Mangrovimonas</taxon>
    </lineage>
</organism>
<dbReference type="InterPro" id="IPR038727">
    <property type="entry name" value="NadR/Ttd14_AAA_dom"/>
</dbReference>
<evidence type="ECO:0000313" key="2">
    <source>
        <dbReference type="EMBL" id="KFB00816.1"/>
    </source>
</evidence>
<evidence type="ECO:0000313" key="3">
    <source>
        <dbReference type="Proteomes" id="UP000028521"/>
    </source>
</evidence>
<gene>
    <name evidence="2" type="ORF">IA57_10225</name>
</gene>
<sequence>MNTKRIVITGGPGTGKTSLINELKNRGFICFDEVSRDVILEARKEGVEQLFLTNPLLFSERLLKGRQLQFKAAETATSSLIFLDRGIPDVLAYMEYANETYPQHFIETSKNHRYDAIFVLAPWETIFESDNERYENFQQAEKIHEHLLATYKKLNYDLTDVPFDSIENRANFLLEKLNLR</sequence>
<dbReference type="EMBL" id="JPFK01000007">
    <property type="protein sequence ID" value="KFB00816.1"/>
    <property type="molecule type" value="Genomic_DNA"/>
</dbReference>
<dbReference type="Pfam" id="PF13521">
    <property type="entry name" value="AAA_28"/>
    <property type="match status" value="1"/>
</dbReference>
<accession>A0A084TJD0</accession>
<name>A0A084TJD0_9FLAO</name>
<dbReference type="Proteomes" id="UP000028521">
    <property type="component" value="Unassembled WGS sequence"/>
</dbReference>
<evidence type="ECO:0000259" key="1">
    <source>
        <dbReference type="Pfam" id="PF13521"/>
    </source>
</evidence>
<reference evidence="3" key="2">
    <citation type="submission" date="2014-07" db="EMBL/GenBank/DDBJ databases">
        <title>Genome sequence of Mangrovimonas yunxiaonensis.</title>
        <authorList>
            <person name="Li Y."/>
            <person name="Zheng T."/>
        </authorList>
    </citation>
    <scope>NUCLEOTIDE SEQUENCE [LARGE SCALE GENOMIC DNA]</scope>
    <source>
        <strain evidence="3">LY01</strain>
    </source>
</reference>
<dbReference type="eggNOG" id="COG3911">
    <property type="taxonomic scope" value="Bacteria"/>
</dbReference>
<dbReference type="SUPFAM" id="SSF52540">
    <property type="entry name" value="P-loop containing nucleoside triphosphate hydrolases"/>
    <property type="match status" value="1"/>
</dbReference>
<proteinExistence type="predicted"/>
<dbReference type="Gene3D" id="3.40.50.300">
    <property type="entry name" value="P-loop containing nucleotide triphosphate hydrolases"/>
    <property type="match status" value="1"/>
</dbReference>